<dbReference type="InterPro" id="IPR029058">
    <property type="entry name" value="AB_hydrolase_fold"/>
</dbReference>
<proteinExistence type="inferred from homology"/>
<dbReference type="InterPro" id="IPR050261">
    <property type="entry name" value="FrsA_esterase"/>
</dbReference>
<evidence type="ECO:0000313" key="6">
    <source>
        <dbReference type="Proteomes" id="UP000037843"/>
    </source>
</evidence>
<dbReference type="PANTHER" id="PTHR22946">
    <property type="entry name" value="DIENELACTONE HYDROLASE DOMAIN-CONTAINING PROTEIN-RELATED"/>
    <property type="match status" value="1"/>
</dbReference>
<dbReference type="OrthoDB" id="5902829at2"/>
<dbReference type="Pfam" id="PF12146">
    <property type="entry name" value="Hydrolase_4"/>
    <property type="match status" value="1"/>
</dbReference>
<evidence type="ECO:0000256" key="2">
    <source>
        <dbReference type="ARBA" id="ARBA00022801"/>
    </source>
</evidence>
<reference evidence="6 7" key="1">
    <citation type="submission" date="2015-09" db="EMBL/GenBank/DDBJ databases">
        <title>Genome Sequences of Mycobacterium immunogenum Isolates, Recuperated from a Chloraminated Drinking Water Distribution System Simulator Subjected to Episodes of Nitrification.</title>
        <authorList>
            <person name="Gomez-Alvarez V."/>
            <person name="Revetta R.P."/>
        </authorList>
    </citation>
    <scope>NUCLEOTIDE SEQUENCE [LARGE SCALE GENOMIC DNA]</scope>
    <source>
        <strain evidence="4 6">H008</strain>
        <strain evidence="5 7">H076</strain>
    </source>
</reference>
<protein>
    <submittedName>
        <fullName evidence="4">Peptidase S15</fullName>
    </submittedName>
</protein>
<dbReference type="Proteomes" id="UP000037843">
    <property type="component" value="Unassembled WGS sequence"/>
</dbReference>
<dbReference type="AlphaFoldDB" id="A0A7V8LTS6"/>
<dbReference type="RefSeq" id="WP_043078345.1">
    <property type="nucleotide sequence ID" value="NZ_CP011530.1"/>
</dbReference>
<dbReference type="PANTHER" id="PTHR22946:SF9">
    <property type="entry name" value="POLYKETIDE TRANSFERASE AF380"/>
    <property type="match status" value="1"/>
</dbReference>
<dbReference type="GO" id="GO:0052689">
    <property type="term" value="F:carboxylic ester hydrolase activity"/>
    <property type="evidence" value="ECO:0007669"/>
    <property type="project" value="UniProtKB-ARBA"/>
</dbReference>
<keyword evidence="2" id="KW-0378">Hydrolase</keyword>
<comment type="similarity">
    <text evidence="1">Belongs to the AB hydrolase superfamily.</text>
</comment>
<name>A0A7V8LTS6_9MYCO</name>
<dbReference type="Gene3D" id="3.40.50.1820">
    <property type="entry name" value="alpha/beta hydrolase"/>
    <property type="match status" value="1"/>
</dbReference>
<dbReference type="GeneID" id="45767445"/>
<evidence type="ECO:0000313" key="5">
    <source>
        <dbReference type="EMBL" id="KPG37459.1"/>
    </source>
</evidence>
<dbReference type="Proteomes" id="UP000037962">
    <property type="component" value="Unassembled WGS sequence"/>
</dbReference>
<keyword evidence="7" id="KW-1185">Reference proteome</keyword>
<dbReference type="SUPFAM" id="SSF53474">
    <property type="entry name" value="alpha/beta-Hydrolases"/>
    <property type="match status" value="1"/>
</dbReference>
<dbReference type="EMBL" id="LJFS01000001">
    <property type="protein sequence ID" value="KPG37459.1"/>
    <property type="molecule type" value="Genomic_DNA"/>
</dbReference>
<gene>
    <name evidence="4" type="ORF">AN908_01440</name>
    <name evidence="5" type="ORF">AN912_00135</name>
</gene>
<evidence type="ECO:0000313" key="7">
    <source>
        <dbReference type="Proteomes" id="UP000037962"/>
    </source>
</evidence>
<evidence type="ECO:0000256" key="1">
    <source>
        <dbReference type="ARBA" id="ARBA00008645"/>
    </source>
</evidence>
<evidence type="ECO:0000259" key="3">
    <source>
        <dbReference type="Pfam" id="PF12146"/>
    </source>
</evidence>
<dbReference type="InterPro" id="IPR022742">
    <property type="entry name" value="Hydrolase_4"/>
</dbReference>
<accession>A0A7V8LTS6</accession>
<dbReference type="EMBL" id="LJFO01000001">
    <property type="protein sequence ID" value="KPG17847.1"/>
    <property type="molecule type" value="Genomic_DNA"/>
</dbReference>
<comment type="caution">
    <text evidence="4">The sequence shown here is derived from an EMBL/GenBank/DDBJ whole genome shotgun (WGS) entry which is preliminary data.</text>
</comment>
<feature type="domain" description="Serine aminopeptidase S33" evidence="3">
    <location>
        <begin position="32"/>
        <end position="263"/>
    </location>
</feature>
<dbReference type="KEGG" id="miz:BAB75_26615"/>
<evidence type="ECO:0000313" key="4">
    <source>
        <dbReference type="EMBL" id="KPG17847.1"/>
    </source>
</evidence>
<organism evidence="4 6">
    <name type="scientific">Mycobacteroides immunogenum</name>
    <dbReference type="NCBI Taxonomy" id="83262"/>
    <lineage>
        <taxon>Bacteria</taxon>
        <taxon>Bacillati</taxon>
        <taxon>Actinomycetota</taxon>
        <taxon>Actinomycetes</taxon>
        <taxon>Mycobacteriales</taxon>
        <taxon>Mycobacteriaceae</taxon>
        <taxon>Mycobacteroides</taxon>
    </lineage>
</organism>
<sequence>MLRELNFTSHGTRCAAWHVGAESDSLTSARGRPCVVMAHGFSGTRDTGLLGYAEAFAEAGMDVLVIDYRGFGESDGEIRQDISYRRQRQDYHAAIGAARHLPGVDAERVVLWGISYSAGHVVAVAAQDKRIAAVVSLTPATDGLVTLAQLVRDAGIGRLVRLAGHGLLDVVRVVAGRSPHHLAVVGQPGSTSLMNIPGAEEIYTSLGGPTWRNEVRARVALEVGLNRPTRYAGHLACPVLFQIGANDRVAPPRAARRTARKAGPWARVREYPVDHFDVYDGPWLRSVLDDQLEFLAGVLTPGRIDSDYAKGVGR</sequence>